<dbReference type="SUPFAM" id="SSF68906">
    <property type="entry name" value="SAP domain"/>
    <property type="match status" value="1"/>
</dbReference>
<dbReference type="Pfam" id="PF14324">
    <property type="entry name" value="PINIT"/>
    <property type="match status" value="1"/>
</dbReference>
<evidence type="ECO:0000256" key="10">
    <source>
        <dbReference type="PROSITE-ProRule" id="PRU00452"/>
    </source>
</evidence>
<keyword evidence="7" id="KW-0833">Ubl conjugation pathway</keyword>
<gene>
    <name evidence="15" type="ORF">LAMI_0D11078G</name>
</gene>
<evidence type="ECO:0000313" key="15">
    <source>
        <dbReference type="EMBL" id="SCU88713.1"/>
    </source>
</evidence>
<dbReference type="EMBL" id="LT598463">
    <property type="protein sequence ID" value="SCU88713.1"/>
    <property type="molecule type" value="Genomic_DNA"/>
</dbReference>
<evidence type="ECO:0000259" key="12">
    <source>
        <dbReference type="PROSITE" id="PS50800"/>
    </source>
</evidence>
<feature type="domain" description="SAP" evidence="12">
    <location>
        <begin position="52"/>
        <end position="86"/>
    </location>
</feature>
<accession>A0A1G4JEQ7</accession>
<sequence>MSCTVVMNKPIISTTYDLIENSIYRVFGDSNKAMAVSSGGLHQEIESCIEEMERLKVAELKSVSRSIGLSLSGRKADLQDRLRAYLKNSCRVGFIDPWRPKSVLILIGKARQGDALPNYEAIWQSLKSGAFRHPVATGHQPVGTLGAPDSPVILNNIPTGPKKNMLALKFQESPFYRLKRMVNQSPKLAPRNTGRGVCTLKFSLNQHEAEILRRGSQFRLYLFCGLLGNLDARAEVPIQFPHPNEIRFNEVQVKDNVRGLKNKVGTAKPADLTPYLVHAGSENTLQLIYAFTKEDYMIYCYLVEVIPVEEILKTVLDHPKIVKLATLQYLKKSIGEDEDQDLVATSTVMTLQCPISYCRMKYPCKSLQCQHLQCFDAMSFILSQQQIPTWQCPVCQKVLKIEDLAICEFVDEVIKQCDEEVEQIEISSDGSWVPIVEQENPPPTQTSFKPKVKQEQSDHFEENKLEDETEDESAYKSRRSKSQQAEPVLISLDSDEEAQPKDVEVGDGSEPAEVATPSASNTGVSTVELNGRSDTLANIYGTYMDNDARRTLDPNRSNATPSSEQRLQTAHSPNEDPALGSAAFTSRHHQVPNVLGKTPLNQATPEFNQIGNQNSPSPHSGQTVIPMEGHEMSFPLLRQSSTGQSGAANEHTTDTMAGMRSNNNITANTAHANGLQRDVSRGGSSNWLALGHDSNLLSTADNEHLPADPQSNAPSASNSLNDESNIAAGQSSIEPRYNSLGPESVSSENTLSSSSHTTAHQPISTFMPPPMPPVPHGINRQLGMQSPVNGGNGTGRPKKPIVSPFIPKRPYMSMLPQKRHISGGNSDKAPTQPSSDVNRAPAASAIAPLLGGLSEGDLDYIDLTSDE</sequence>
<keyword evidence="6 10" id="KW-0863">Zinc-finger</keyword>
<feature type="compositionally biased region" description="Polar residues" evidence="11">
    <location>
        <begin position="554"/>
        <end position="572"/>
    </location>
</feature>
<dbReference type="InterPro" id="IPR036361">
    <property type="entry name" value="SAP_dom_sf"/>
</dbReference>
<dbReference type="PROSITE" id="PS50800">
    <property type="entry name" value="SAP"/>
    <property type="match status" value="1"/>
</dbReference>
<feature type="domain" description="PINIT" evidence="14">
    <location>
        <begin position="157"/>
        <end position="306"/>
    </location>
</feature>
<dbReference type="GO" id="GO:0061665">
    <property type="term" value="F:SUMO ligase activity"/>
    <property type="evidence" value="ECO:0007669"/>
    <property type="project" value="TreeGrafter"/>
</dbReference>
<feature type="region of interest" description="Disordered" evidence="11">
    <location>
        <begin position="547"/>
        <end position="580"/>
    </location>
</feature>
<feature type="region of interest" description="Disordered" evidence="11">
    <location>
        <begin position="428"/>
        <end position="526"/>
    </location>
</feature>
<feature type="compositionally biased region" description="Polar residues" evidence="11">
    <location>
        <begin position="823"/>
        <end position="837"/>
    </location>
</feature>
<dbReference type="GO" id="GO:0005634">
    <property type="term" value="C:nucleus"/>
    <property type="evidence" value="ECO:0007669"/>
    <property type="project" value="UniProtKB-SubCell"/>
</dbReference>
<evidence type="ECO:0000256" key="1">
    <source>
        <dbReference type="ARBA" id="ARBA00004123"/>
    </source>
</evidence>
<keyword evidence="5" id="KW-0479">Metal-binding</keyword>
<feature type="domain" description="SP-RING-type" evidence="13">
    <location>
        <begin position="338"/>
        <end position="423"/>
    </location>
</feature>
<keyword evidence="9" id="KW-0539">Nucleus</keyword>
<evidence type="ECO:0000256" key="6">
    <source>
        <dbReference type="ARBA" id="ARBA00022771"/>
    </source>
</evidence>
<feature type="region of interest" description="Disordered" evidence="11">
    <location>
        <begin position="698"/>
        <end position="847"/>
    </location>
</feature>
<dbReference type="PROSITE" id="PS51466">
    <property type="entry name" value="PINIT"/>
    <property type="match status" value="1"/>
</dbReference>
<dbReference type="InterPro" id="IPR013083">
    <property type="entry name" value="Znf_RING/FYVE/PHD"/>
</dbReference>
<dbReference type="PROSITE" id="PS51044">
    <property type="entry name" value="ZF_SP_RING"/>
    <property type="match status" value="1"/>
</dbReference>
<dbReference type="Pfam" id="PF02891">
    <property type="entry name" value="zf-MIZ"/>
    <property type="match status" value="1"/>
</dbReference>
<dbReference type="InterPro" id="IPR023321">
    <property type="entry name" value="PINIT"/>
</dbReference>
<evidence type="ECO:0000256" key="3">
    <source>
        <dbReference type="ARBA" id="ARBA00005383"/>
    </source>
</evidence>
<dbReference type="STRING" id="1230905.A0A1G4JEQ7"/>
<evidence type="ECO:0000259" key="14">
    <source>
        <dbReference type="PROSITE" id="PS51466"/>
    </source>
</evidence>
<evidence type="ECO:0000256" key="8">
    <source>
        <dbReference type="ARBA" id="ARBA00022833"/>
    </source>
</evidence>
<keyword evidence="4" id="KW-0808">Transferase</keyword>
<dbReference type="PANTHER" id="PTHR10782">
    <property type="entry name" value="ZINC FINGER MIZ DOMAIN-CONTAINING PROTEIN"/>
    <property type="match status" value="1"/>
</dbReference>
<evidence type="ECO:0000256" key="7">
    <source>
        <dbReference type="ARBA" id="ARBA00022786"/>
    </source>
</evidence>
<reference evidence="15 16" key="1">
    <citation type="submission" date="2016-03" db="EMBL/GenBank/DDBJ databases">
        <authorList>
            <person name="Devillers H."/>
        </authorList>
    </citation>
    <scope>NUCLEOTIDE SEQUENCE [LARGE SCALE GENOMIC DNA]</scope>
    <source>
        <strain evidence="15">CBS 11717</strain>
    </source>
</reference>
<dbReference type="InterPro" id="IPR003034">
    <property type="entry name" value="SAP_dom"/>
</dbReference>
<evidence type="ECO:0000259" key="13">
    <source>
        <dbReference type="PROSITE" id="PS51044"/>
    </source>
</evidence>
<dbReference type="Proteomes" id="UP000191024">
    <property type="component" value="Chromosome D"/>
</dbReference>
<feature type="compositionally biased region" description="Low complexity" evidence="11">
    <location>
        <begin position="744"/>
        <end position="758"/>
    </location>
</feature>
<keyword evidence="8" id="KW-0862">Zinc</keyword>
<evidence type="ECO:0000256" key="4">
    <source>
        <dbReference type="ARBA" id="ARBA00022679"/>
    </source>
</evidence>
<comment type="similarity">
    <text evidence="3">Belongs to the PIAS family.</text>
</comment>
<dbReference type="PANTHER" id="PTHR10782:SF4">
    <property type="entry name" value="TONALLI, ISOFORM E"/>
    <property type="match status" value="1"/>
</dbReference>
<feature type="region of interest" description="Disordered" evidence="11">
    <location>
        <begin position="640"/>
        <end position="661"/>
    </location>
</feature>
<evidence type="ECO:0000256" key="5">
    <source>
        <dbReference type="ARBA" id="ARBA00022723"/>
    </source>
</evidence>
<name>A0A1G4JEQ7_9SACH</name>
<dbReference type="GO" id="GO:0008270">
    <property type="term" value="F:zinc ion binding"/>
    <property type="evidence" value="ECO:0007669"/>
    <property type="project" value="UniProtKB-KW"/>
</dbReference>
<evidence type="ECO:0000256" key="9">
    <source>
        <dbReference type="ARBA" id="ARBA00023242"/>
    </source>
</evidence>
<feature type="compositionally biased region" description="Basic and acidic residues" evidence="11">
    <location>
        <begin position="452"/>
        <end position="463"/>
    </location>
</feature>
<dbReference type="GO" id="GO:0016925">
    <property type="term" value="P:protein sumoylation"/>
    <property type="evidence" value="ECO:0007669"/>
    <property type="project" value="UniProtKB-UniPathway"/>
</dbReference>
<dbReference type="Gene3D" id="2.60.120.780">
    <property type="entry name" value="PINIT domain"/>
    <property type="match status" value="1"/>
</dbReference>
<evidence type="ECO:0000256" key="2">
    <source>
        <dbReference type="ARBA" id="ARBA00004718"/>
    </source>
</evidence>
<dbReference type="AlphaFoldDB" id="A0A1G4JEQ7"/>
<dbReference type="GO" id="GO:0000785">
    <property type="term" value="C:chromatin"/>
    <property type="evidence" value="ECO:0007669"/>
    <property type="project" value="TreeGrafter"/>
</dbReference>
<feature type="compositionally biased region" description="Polar residues" evidence="11">
    <location>
        <begin position="517"/>
        <end position="526"/>
    </location>
</feature>
<protein>
    <submittedName>
        <fullName evidence="15">LAMI_0D11078g1_1</fullName>
    </submittedName>
</protein>
<dbReference type="UniPathway" id="UPA00886"/>
<comment type="subcellular location">
    <subcellularLocation>
        <location evidence="1">Nucleus</location>
    </subcellularLocation>
</comment>
<keyword evidence="16" id="KW-1185">Reference proteome</keyword>
<dbReference type="InterPro" id="IPR004181">
    <property type="entry name" value="Znf_MIZ"/>
</dbReference>
<dbReference type="OrthoDB" id="28127at2759"/>
<dbReference type="Gene3D" id="1.10.720.30">
    <property type="entry name" value="SAP domain"/>
    <property type="match status" value="1"/>
</dbReference>
<dbReference type="Pfam" id="PF02037">
    <property type="entry name" value="SAP"/>
    <property type="match status" value="1"/>
</dbReference>
<organism evidence="15 16">
    <name type="scientific">Lachancea mirantina</name>
    <dbReference type="NCBI Taxonomy" id="1230905"/>
    <lineage>
        <taxon>Eukaryota</taxon>
        <taxon>Fungi</taxon>
        <taxon>Dikarya</taxon>
        <taxon>Ascomycota</taxon>
        <taxon>Saccharomycotina</taxon>
        <taxon>Saccharomycetes</taxon>
        <taxon>Saccharomycetales</taxon>
        <taxon>Saccharomycetaceae</taxon>
        <taxon>Lachancea</taxon>
    </lineage>
</organism>
<dbReference type="Gene3D" id="3.30.40.10">
    <property type="entry name" value="Zinc/RING finger domain, C3HC4 (zinc finger)"/>
    <property type="match status" value="1"/>
</dbReference>
<dbReference type="InterPro" id="IPR038654">
    <property type="entry name" value="PINIT_sf"/>
</dbReference>
<dbReference type="SMART" id="SM00513">
    <property type="entry name" value="SAP"/>
    <property type="match status" value="1"/>
</dbReference>
<evidence type="ECO:0000256" key="11">
    <source>
        <dbReference type="SAM" id="MobiDB-lite"/>
    </source>
</evidence>
<proteinExistence type="inferred from homology"/>
<evidence type="ECO:0000313" key="16">
    <source>
        <dbReference type="Proteomes" id="UP000191024"/>
    </source>
</evidence>
<comment type="pathway">
    <text evidence="2">Protein modification; protein sumoylation.</text>
</comment>
<feature type="compositionally biased region" description="Polar residues" evidence="11">
    <location>
        <begin position="709"/>
        <end position="733"/>
    </location>
</feature>